<organism evidence="1 2">
    <name type="scientific">Colletotrichum lupini</name>
    <dbReference type="NCBI Taxonomy" id="145971"/>
    <lineage>
        <taxon>Eukaryota</taxon>
        <taxon>Fungi</taxon>
        <taxon>Dikarya</taxon>
        <taxon>Ascomycota</taxon>
        <taxon>Pezizomycotina</taxon>
        <taxon>Sordariomycetes</taxon>
        <taxon>Hypocreomycetidae</taxon>
        <taxon>Glomerellales</taxon>
        <taxon>Glomerellaceae</taxon>
        <taxon>Colletotrichum</taxon>
        <taxon>Colletotrichum acutatum species complex</taxon>
    </lineage>
</organism>
<evidence type="ECO:0008006" key="3">
    <source>
        <dbReference type="Google" id="ProtNLM"/>
    </source>
</evidence>
<evidence type="ECO:0000313" key="1">
    <source>
        <dbReference type="EMBL" id="UQC77068.1"/>
    </source>
</evidence>
<dbReference type="AlphaFoldDB" id="A0A9Q8SH93"/>
<protein>
    <recommendedName>
        <fullName evidence="3">F-box domain-containing protein</fullName>
    </recommendedName>
</protein>
<dbReference type="EMBL" id="CP019474">
    <property type="protein sequence ID" value="UQC77068.1"/>
    <property type="molecule type" value="Genomic_DNA"/>
</dbReference>
<name>A0A9Q8SH93_9PEZI</name>
<dbReference type="KEGG" id="clup:CLUP02_02534"/>
<dbReference type="GeneID" id="73336576"/>
<accession>A0A9Q8SH93</accession>
<dbReference type="Proteomes" id="UP000830671">
    <property type="component" value="Chromosome 2"/>
</dbReference>
<reference evidence="1" key="1">
    <citation type="journal article" date="2021" name="Mol. Plant Microbe Interact.">
        <title>Complete Genome Sequence of the Plant-Pathogenic Fungus Colletotrichum lupini.</title>
        <authorList>
            <person name="Baroncelli R."/>
            <person name="Pensec F."/>
            <person name="Da Lio D."/>
            <person name="Boufleur T."/>
            <person name="Vicente I."/>
            <person name="Sarrocco S."/>
            <person name="Picot A."/>
            <person name="Baraldi E."/>
            <person name="Sukno S."/>
            <person name="Thon M."/>
            <person name="Le Floch G."/>
        </authorList>
    </citation>
    <scope>NUCLEOTIDE SEQUENCE</scope>
    <source>
        <strain evidence="1">IMI 504893</strain>
    </source>
</reference>
<keyword evidence="2" id="KW-1185">Reference proteome</keyword>
<dbReference type="RefSeq" id="XP_049138709.1">
    <property type="nucleotide sequence ID" value="XM_049281566.1"/>
</dbReference>
<gene>
    <name evidence="1" type="ORF">CLUP02_02534</name>
</gene>
<sequence>MSKSPCTKLSFTFLGHFEAFLILSSTPPGIPCCLIATNFDHLLEHIISMASNIHLPEPKVEAAQPEAAMCHVDAAKLKEEQTHSTGPPVRTFPFGQLSYDLQYEVLRFCDYPTATLLTSTNRHFYEALHPKIEYAIPASERLEVIQRVDRDHRNEFWACYKCLKVFPRSKFGDSLTAAKKSRQQRAHTQTFRKSRRCWTCAIENNYYADLEPVKKDRVSYFPCHGCGFLGTEFNRCRGNRASGIIVNRQCHKDKEFSPLELLSGEILRLIIGQLDYLDAIHLRIASCSMMHQVKLDWVAIHRRFTFVFAREAPLVELVYREIFEGVDESLGPESREMLGKTYTYPCYSCFKVKPAAKFLDKTLQFIGEEPDRFWRRRCRHCCTIAAGEPGILDEWYRRHLCSDCGLMKAKGEACLGCLKTSGARESMHAITKMSRSSNDKR</sequence>
<evidence type="ECO:0000313" key="2">
    <source>
        <dbReference type="Proteomes" id="UP000830671"/>
    </source>
</evidence>
<proteinExistence type="predicted"/>